<feature type="region of interest" description="Disordered" evidence="1">
    <location>
        <begin position="471"/>
        <end position="536"/>
    </location>
</feature>
<feature type="region of interest" description="Disordered" evidence="1">
    <location>
        <begin position="1"/>
        <end position="146"/>
    </location>
</feature>
<dbReference type="AlphaFoldDB" id="A0AAD6XLB1"/>
<feature type="compositionally biased region" description="Polar residues" evidence="1">
    <location>
        <begin position="1"/>
        <end position="13"/>
    </location>
</feature>
<feature type="compositionally biased region" description="Polar residues" evidence="1">
    <location>
        <begin position="765"/>
        <end position="774"/>
    </location>
</feature>
<feature type="compositionally biased region" description="Polar residues" evidence="1">
    <location>
        <begin position="705"/>
        <end position="715"/>
    </location>
</feature>
<protein>
    <submittedName>
        <fullName evidence="2">Uncharacterized protein</fullName>
    </submittedName>
</protein>
<dbReference type="Proteomes" id="UP001222325">
    <property type="component" value="Unassembled WGS sequence"/>
</dbReference>
<feature type="region of interest" description="Disordered" evidence="1">
    <location>
        <begin position="266"/>
        <end position="309"/>
    </location>
</feature>
<evidence type="ECO:0000256" key="1">
    <source>
        <dbReference type="SAM" id="MobiDB-lite"/>
    </source>
</evidence>
<reference evidence="2" key="1">
    <citation type="submission" date="2023-03" db="EMBL/GenBank/DDBJ databases">
        <title>Massive genome expansion in bonnet fungi (Mycena s.s.) driven by repeated elements and novel gene families across ecological guilds.</title>
        <authorList>
            <consortium name="Lawrence Berkeley National Laboratory"/>
            <person name="Harder C.B."/>
            <person name="Miyauchi S."/>
            <person name="Viragh M."/>
            <person name="Kuo A."/>
            <person name="Thoen E."/>
            <person name="Andreopoulos B."/>
            <person name="Lu D."/>
            <person name="Skrede I."/>
            <person name="Drula E."/>
            <person name="Henrissat B."/>
            <person name="Morin E."/>
            <person name="Kohler A."/>
            <person name="Barry K."/>
            <person name="LaButti K."/>
            <person name="Morin E."/>
            <person name="Salamov A."/>
            <person name="Lipzen A."/>
            <person name="Mereny Z."/>
            <person name="Hegedus B."/>
            <person name="Baldrian P."/>
            <person name="Stursova M."/>
            <person name="Weitz H."/>
            <person name="Taylor A."/>
            <person name="Grigoriev I.V."/>
            <person name="Nagy L.G."/>
            <person name="Martin F."/>
            <person name="Kauserud H."/>
        </authorList>
    </citation>
    <scope>NUCLEOTIDE SEQUENCE</scope>
    <source>
        <strain evidence="2">CBHHK173m</strain>
    </source>
</reference>
<feature type="compositionally biased region" description="Basic and acidic residues" evidence="1">
    <location>
        <begin position="809"/>
        <end position="828"/>
    </location>
</feature>
<feature type="compositionally biased region" description="Low complexity" evidence="1">
    <location>
        <begin position="782"/>
        <end position="791"/>
    </location>
</feature>
<dbReference type="EMBL" id="JARJCN010000045">
    <property type="protein sequence ID" value="KAJ7082472.1"/>
    <property type="molecule type" value="Genomic_DNA"/>
</dbReference>
<evidence type="ECO:0000313" key="3">
    <source>
        <dbReference type="Proteomes" id="UP001222325"/>
    </source>
</evidence>
<feature type="compositionally biased region" description="Low complexity" evidence="1">
    <location>
        <begin position="38"/>
        <end position="52"/>
    </location>
</feature>
<evidence type="ECO:0000313" key="2">
    <source>
        <dbReference type="EMBL" id="KAJ7082472.1"/>
    </source>
</evidence>
<feature type="compositionally biased region" description="Basic residues" evidence="1">
    <location>
        <begin position="53"/>
        <end position="66"/>
    </location>
</feature>
<gene>
    <name evidence="2" type="ORF">B0H15DRAFT_993904</name>
</gene>
<accession>A0AAD6XLB1</accession>
<proteinExistence type="predicted"/>
<organism evidence="2 3">
    <name type="scientific">Mycena belliarum</name>
    <dbReference type="NCBI Taxonomy" id="1033014"/>
    <lineage>
        <taxon>Eukaryota</taxon>
        <taxon>Fungi</taxon>
        <taxon>Dikarya</taxon>
        <taxon>Basidiomycota</taxon>
        <taxon>Agaricomycotina</taxon>
        <taxon>Agaricomycetes</taxon>
        <taxon>Agaricomycetidae</taxon>
        <taxon>Agaricales</taxon>
        <taxon>Marasmiineae</taxon>
        <taxon>Mycenaceae</taxon>
        <taxon>Mycena</taxon>
    </lineage>
</organism>
<name>A0AAD6XLB1_9AGAR</name>
<sequence>MNAAHSTPGNSPPTGLRCPIVRSALPVPTSRQAPTHQRSPASLRRPRSPASSRPRRFNLRIVRRTPPRPATSVPRTHPPATPPLGLHAVPRRDVASSADASAPPAPASPLTRNLRARPLTPADRSGSRFCTRRPPRCPCPHPSDSRRRESFELCWACADPGLRLPDAYSTAAACPTAPSSTTDGLRPTARKEPLSLALQRFTFKSVRIRAPVSPPPATRASRAAAWICAQSRDPPIAEHAQAYDSRLRAAILLLLCAGHHTIDSGVHRSDTAPFPASTDSASKLRRAPTARPTPTPVSNPSRAAKDEETCGATLSQLARVALRMQRRASCPFSFARPYHSVSADDRVQTPSTPYLSTHGARSLCIYRQSRAERSDHVWRCRYTWHLKASLTAACFLPPFRHPGGSSSHSLTPLVYQVPRCPVHPVAPLCIPSPCPSRSNHVGFGVHTARSHAALGSHRVCARRCELSRTTHRALRSTPSTTSRRGHVRALQRRVPSPRCSCSQVPPPTGPSPRRSSRPRTPCTRRDTLPFRCSRSRSRSQASAAALSVPSSTHLVRAACRSRAVRDGTACGGKSAAALLPIPFATTEQTAPCAPSDLSLELAAVLRSPVPRRESYPGPTAQSLGTGQTSALAPRRRPVRLCAPCAPPLVPSTSCKPPCPIPSRLPIPRWGFSAVPRRFAALFDVPFRAQRRRVNVSGTVGPPAASPSTGAHTSTLRAHESARAQTNPRRTRRDTFCARGPEASAPVSLDVPGNGRALNTPAGIPSAQTNRADSNSPRPTRPSPARRFTRAALSTPAAPSRATSGRSPRGRAEAGARTPRAESDCLRSA</sequence>
<feature type="region of interest" description="Disordered" evidence="1">
    <location>
        <begin position="695"/>
        <end position="828"/>
    </location>
</feature>
<keyword evidence="3" id="KW-1185">Reference proteome</keyword>
<comment type="caution">
    <text evidence="2">The sequence shown here is derived from an EMBL/GenBank/DDBJ whole genome shotgun (WGS) entry which is preliminary data.</text>
</comment>